<dbReference type="EMBL" id="JBHTHU010000019">
    <property type="protein sequence ID" value="MFD0751269.1"/>
    <property type="molecule type" value="Genomic_DNA"/>
</dbReference>
<accession>A0ABW2Z0B3</accession>
<protein>
    <submittedName>
        <fullName evidence="1">Uncharacterized protein</fullName>
    </submittedName>
</protein>
<proteinExistence type="predicted"/>
<gene>
    <name evidence="1" type="ORF">ACFQZS_14055</name>
</gene>
<name>A0ABW2Z0B3_9SPHI</name>
<dbReference type="Proteomes" id="UP001596958">
    <property type="component" value="Unassembled WGS sequence"/>
</dbReference>
<organism evidence="1 2">
    <name type="scientific">Mucilaginibacter calamicampi</name>
    <dbReference type="NCBI Taxonomy" id="1302352"/>
    <lineage>
        <taxon>Bacteria</taxon>
        <taxon>Pseudomonadati</taxon>
        <taxon>Bacteroidota</taxon>
        <taxon>Sphingobacteriia</taxon>
        <taxon>Sphingobacteriales</taxon>
        <taxon>Sphingobacteriaceae</taxon>
        <taxon>Mucilaginibacter</taxon>
    </lineage>
</organism>
<comment type="caution">
    <text evidence="1">The sequence shown here is derived from an EMBL/GenBank/DDBJ whole genome shotgun (WGS) entry which is preliminary data.</text>
</comment>
<evidence type="ECO:0000313" key="1">
    <source>
        <dbReference type="EMBL" id="MFD0751269.1"/>
    </source>
</evidence>
<keyword evidence="2" id="KW-1185">Reference proteome</keyword>
<evidence type="ECO:0000313" key="2">
    <source>
        <dbReference type="Proteomes" id="UP001596958"/>
    </source>
</evidence>
<reference evidence="2" key="1">
    <citation type="journal article" date="2019" name="Int. J. Syst. Evol. Microbiol.">
        <title>The Global Catalogue of Microorganisms (GCM) 10K type strain sequencing project: providing services to taxonomists for standard genome sequencing and annotation.</title>
        <authorList>
            <consortium name="The Broad Institute Genomics Platform"/>
            <consortium name="The Broad Institute Genome Sequencing Center for Infectious Disease"/>
            <person name="Wu L."/>
            <person name="Ma J."/>
        </authorList>
    </citation>
    <scope>NUCLEOTIDE SEQUENCE [LARGE SCALE GENOMIC DNA]</scope>
    <source>
        <strain evidence="2">CCUG 63418</strain>
    </source>
</reference>
<sequence length="259" mass="30003">MTGDIKHIVIIQSLREREVQSGKDLYDDLIVRMVELSNNGMTHEYLDVGDKLHLIEDLKYINAKSPYIPGGVLIHLEMHGSHDQDGLVLKNYELITWVELVECFREINISTVNKLYITMATCHGRYLYEGVDPEQKSPYSGYISASKEVLLDEVVQDFSQLFESLIAKGNLVEAYFDLDATSNFFYKDSEATFVENIKMVKNQFDSDPAFKQSFYDDVRATLSHYGYDMSDLEIETMRRQAHDSIIRRHRKAFEFPVEE</sequence>
<dbReference type="RefSeq" id="WP_377101270.1">
    <property type="nucleotide sequence ID" value="NZ_JBHTHU010000019.1"/>
</dbReference>